<keyword evidence="2" id="KW-1185">Reference proteome</keyword>
<protein>
    <submittedName>
        <fullName evidence="1">Uncharacterized protein</fullName>
    </submittedName>
</protein>
<name>A0A9X2XTH1_9BACT</name>
<accession>A0A9X2XTH1</accession>
<dbReference type="EMBL" id="JAOTIF010000001">
    <property type="protein sequence ID" value="MCU7548157.1"/>
    <property type="molecule type" value="Genomic_DNA"/>
</dbReference>
<dbReference type="AlphaFoldDB" id="A0A9X2XTH1"/>
<reference evidence="1" key="2">
    <citation type="submission" date="2023-04" db="EMBL/GenBank/DDBJ databases">
        <title>Paracnuella aquatica gen. nov., sp. nov., a member of the family Chitinophagaceae isolated from a hot spring.</title>
        <authorList>
            <person name="Wang C."/>
        </authorList>
    </citation>
    <scope>NUCLEOTIDE SEQUENCE</scope>
    <source>
        <strain evidence="1">LB-8</strain>
    </source>
</reference>
<evidence type="ECO:0000313" key="2">
    <source>
        <dbReference type="Proteomes" id="UP001155483"/>
    </source>
</evidence>
<dbReference type="Proteomes" id="UP001155483">
    <property type="component" value="Unassembled WGS sequence"/>
</dbReference>
<organism evidence="1 2">
    <name type="scientific">Paraflavisolibacter caeni</name>
    <dbReference type="NCBI Taxonomy" id="2982496"/>
    <lineage>
        <taxon>Bacteria</taxon>
        <taxon>Pseudomonadati</taxon>
        <taxon>Bacteroidota</taxon>
        <taxon>Chitinophagia</taxon>
        <taxon>Chitinophagales</taxon>
        <taxon>Chitinophagaceae</taxon>
        <taxon>Paraflavisolibacter</taxon>
    </lineage>
</organism>
<dbReference type="RefSeq" id="WP_279295601.1">
    <property type="nucleotide sequence ID" value="NZ_JAOTIF010000001.1"/>
</dbReference>
<reference evidence="1" key="1">
    <citation type="submission" date="2022-09" db="EMBL/GenBank/DDBJ databases">
        <authorList>
            <person name="Yuan C."/>
            <person name="Ke Z."/>
        </authorList>
    </citation>
    <scope>NUCLEOTIDE SEQUENCE</scope>
    <source>
        <strain evidence="1">LB-8</strain>
    </source>
</reference>
<gene>
    <name evidence="1" type="ORF">OCK74_03485</name>
</gene>
<sequence length="81" mass="9549">MESFTKEIVVGNETRIFEFTMIRNYQGVKFFITSKDANNKPISFSLKEKEKRVWKLLPGTTRWLYEIESQLSDAIAETRLV</sequence>
<proteinExistence type="predicted"/>
<comment type="caution">
    <text evidence="1">The sequence shown here is derived from an EMBL/GenBank/DDBJ whole genome shotgun (WGS) entry which is preliminary data.</text>
</comment>
<evidence type="ECO:0000313" key="1">
    <source>
        <dbReference type="EMBL" id="MCU7548157.1"/>
    </source>
</evidence>